<dbReference type="Proteomes" id="UP000324222">
    <property type="component" value="Unassembled WGS sequence"/>
</dbReference>
<proteinExistence type="predicted"/>
<evidence type="ECO:0000313" key="2">
    <source>
        <dbReference type="Proteomes" id="UP000324222"/>
    </source>
</evidence>
<reference evidence="1 2" key="1">
    <citation type="submission" date="2019-05" db="EMBL/GenBank/DDBJ databases">
        <title>Another draft genome of Portunus trituberculatus and its Hox gene families provides insights of decapod evolution.</title>
        <authorList>
            <person name="Jeong J.-H."/>
            <person name="Song I."/>
            <person name="Kim S."/>
            <person name="Choi T."/>
            <person name="Kim D."/>
            <person name="Ryu S."/>
            <person name="Kim W."/>
        </authorList>
    </citation>
    <scope>NUCLEOTIDE SEQUENCE [LARGE SCALE GENOMIC DNA]</scope>
    <source>
        <tissue evidence="1">Muscle</tissue>
    </source>
</reference>
<name>A0A5B7I694_PORTR</name>
<sequence>MEKRLQTFGSKNEKNCQVLTFDYFTKQLF</sequence>
<dbReference type="EMBL" id="VSRR010046326">
    <property type="protein sequence ID" value="MPC77635.1"/>
    <property type="molecule type" value="Genomic_DNA"/>
</dbReference>
<dbReference type="AlphaFoldDB" id="A0A5B7I694"/>
<protein>
    <submittedName>
        <fullName evidence="1">Uncharacterized protein</fullName>
    </submittedName>
</protein>
<gene>
    <name evidence="1" type="ORF">E2C01_072094</name>
</gene>
<accession>A0A5B7I694</accession>
<keyword evidence="2" id="KW-1185">Reference proteome</keyword>
<evidence type="ECO:0000313" key="1">
    <source>
        <dbReference type="EMBL" id="MPC77635.1"/>
    </source>
</evidence>
<organism evidence="1 2">
    <name type="scientific">Portunus trituberculatus</name>
    <name type="common">Swimming crab</name>
    <name type="synonym">Neptunus trituberculatus</name>
    <dbReference type="NCBI Taxonomy" id="210409"/>
    <lineage>
        <taxon>Eukaryota</taxon>
        <taxon>Metazoa</taxon>
        <taxon>Ecdysozoa</taxon>
        <taxon>Arthropoda</taxon>
        <taxon>Crustacea</taxon>
        <taxon>Multicrustacea</taxon>
        <taxon>Malacostraca</taxon>
        <taxon>Eumalacostraca</taxon>
        <taxon>Eucarida</taxon>
        <taxon>Decapoda</taxon>
        <taxon>Pleocyemata</taxon>
        <taxon>Brachyura</taxon>
        <taxon>Eubrachyura</taxon>
        <taxon>Portunoidea</taxon>
        <taxon>Portunidae</taxon>
        <taxon>Portuninae</taxon>
        <taxon>Portunus</taxon>
    </lineage>
</organism>
<comment type="caution">
    <text evidence="1">The sequence shown here is derived from an EMBL/GenBank/DDBJ whole genome shotgun (WGS) entry which is preliminary data.</text>
</comment>